<dbReference type="EMBL" id="KI659372">
    <property type="protein sequence ID" value="ETN79684.1"/>
    <property type="molecule type" value="Genomic_DNA"/>
</dbReference>
<protein>
    <submittedName>
        <fullName evidence="1">Uncharacterized protein</fullName>
    </submittedName>
</protein>
<dbReference type="Proteomes" id="UP000053676">
    <property type="component" value="Unassembled WGS sequence"/>
</dbReference>
<dbReference type="Gene3D" id="1.10.10.10">
    <property type="entry name" value="Winged helix-like DNA-binding domain superfamily/Winged helix DNA-binding domain"/>
    <property type="match status" value="1"/>
</dbReference>
<evidence type="ECO:0000313" key="1">
    <source>
        <dbReference type="EMBL" id="ETN79684.1"/>
    </source>
</evidence>
<organism evidence="1 2">
    <name type="scientific">Necator americanus</name>
    <name type="common">Human hookworm</name>
    <dbReference type="NCBI Taxonomy" id="51031"/>
    <lineage>
        <taxon>Eukaryota</taxon>
        <taxon>Metazoa</taxon>
        <taxon>Ecdysozoa</taxon>
        <taxon>Nematoda</taxon>
        <taxon>Chromadorea</taxon>
        <taxon>Rhabditida</taxon>
        <taxon>Rhabditina</taxon>
        <taxon>Rhabditomorpha</taxon>
        <taxon>Strongyloidea</taxon>
        <taxon>Ancylostomatidae</taxon>
        <taxon>Bunostominae</taxon>
        <taxon>Necator</taxon>
    </lineage>
</organism>
<accession>W2TDL1</accession>
<keyword evidence="2" id="KW-1185">Reference proteome</keyword>
<dbReference type="KEGG" id="nai:NECAME_09668"/>
<reference evidence="2" key="1">
    <citation type="journal article" date="2014" name="Nat. Genet.">
        <title>Genome of the human hookworm Necator americanus.</title>
        <authorList>
            <person name="Tang Y.T."/>
            <person name="Gao X."/>
            <person name="Rosa B.A."/>
            <person name="Abubucker S."/>
            <person name="Hallsworth-Pepin K."/>
            <person name="Martin J."/>
            <person name="Tyagi R."/>
            <person name="Heizer E."/>
            <person name="Zhang X."/>
            <person name="Bhonagiri-Palsikar V."/>
            <person name="Minx P."/>
            <person name="Warren W.C."/>
            <person name="Wang Q."/>
            <person name="Zhan B."/>
            <person name="Hotez P.J."/>
            <person name="Sternberg P.W."/>
            <person name="Dougall A."/>
            <person name="Gaze S.T."/>
            <person name="Mulvenna J."/>
            <person name="Sotillo J."/>
            <person name="Ranganathan S."/>
            <person name="Rabelo E.M."/>
            <person name="Wilson R.K."/>
            <person name="Felgner P.L."/>
            <person name="Bethony J."/>
            <person name="Hawdon J.M."/>
            <person name="Gasser R.B."/>
            <person name="Loukas A."/>
            <person name="Mitreva M."/>
        </authorList>
    </citation>
    <scope>NUCLEOTIDE SEQUENCE [LARGE SCALE GENOMIC DNA]</scope>
</reference>
<evidence type="ECO:0000313" key="2">
    <source>
        <dbReference type="Proteomes" id="UP000053676"/>
    </source>
</evidence>
<dbReference type="AlphaFoldDB" id="W2TDL1"/>
<sequence>MRSKMHSCQTQEEFAETLEVTQQAILSRLKAMGMQRPLKCSLLLRRCRRLRCQNRILQCQKQQQE</sequence>
<name>W2TDL1_NECAM</name>
<proteinExistence type="predicted"/>
<gene>
    <name evidence="1" type="ORF">NECAME_09668</name>
</gene>
<dbReference type="InterPro" id="IPR036388">
    <property type="entry name" value="WH-like_DNA-bd_sf"/>
</dbReference>